<evidence type="ECO:0000256" key="4">
    <source>
        <dbReference type="ARBA" id="ARBA00022741"/>
    </source>
</evidence>
<dbReference type="NCBIfam" id="NF003211">
    <property type="entry name" value="PRK04173.1"/>
    <property type="match status" value="1"/>
</dbReference>
<feature type="binding site" evidence="8">
    <location>
        <position position="99"/>
    </location>
    <ligand>
        <name>substrate</name>
    </ligand>
</feature>
<name>B9YB46_9FIRM</name>
<evidence type="ECO:0000256" key="3">
    <source>
        <dbReference type="ARBA" id="ARBA00022598"/>
    </source>
</evidence>
<dbReference type="GO" id="GO:0005829">
    <property type="term" value="C:cytosol"/>
    <property type="evidence" value="ECO:0007669"/>
    <property type="project" value="UniProtKB-ARBA"/>
</dbReference>
<dbReference type="Pfam" id="PF03129">
    <property type="entry name" value="HGTP_anticodon"/>
    <property type="match status" value="1"/>
</dbReference>
<dbReference type="OrthoDB" id="9760853at2"/>
<organism evidence="10 11">
    <name type="scientific">Holdemania filiformis DSM 12042</name>
    <dbReference type="NCBI Taxonomy" id="545696"/>
    <lineage>
        <taxon>Bacteria</taxon>
        <taxon>Bacillati</taxon>
        <taxon>Bacillota</taxon>
        <taxon>Erysipelotrichia</taxon>
        <taxon>Erysipelotrichales</taxon>
        <taxon>Erysipelotrichaceae</taxon>
        <taxon>Holdemania</taxon>
    </lineage>
</organism>
<dbReference type="InterPro" id="IPR033731">
    <property type="entry name" value="GlyRS-like_core"/>
</dbReference>
<evidence type="ECO:0000259" key="9">
    <source>
        <dbReference type="PROSITE" id="PS50862"/>
    </source>
</evidence>
<evidence type="ECO:0000256" key="7">
    <source>
        <dbReference type="ARBA" id="ARBA00023146"/>
    </source>
</evidence>
<comment type="caution">
    <text evidence="10">The sequence shown here is derived from an EMBL/GenBank/DDBJ whole genome shotgun (WGS) entry which is preliminary data.</text>
</comment>
<comment type="subunit">
    <text evidence="8">Homodimer.</text>
</comment>
<dbReference type="AlphaFoldDB" id="B9YB46"/>
<dbReference type="InterPro" id="IPR036621">
    <property type="entry name" value="Anticodon-bd_dom_sf"/>
</dbReference>
<dbReference type="InterPro" id="IPR002314">
    <property type="entry name" value="aa-tRNA-synt_IIb"/>
</dbReference>
<protein>
    <recommendedName>
        <fullName evidence="8">Glycine--tRNA ligase</fullName>
        <ecNumber evidence="8">6.1.1.14</ecNumber>
    </recommendedName>
    <alternativeName>
        <fullName evidence="8">Glycyl-tRNA synthetase</fullName>
        <shortName evidence="8">GlyRS</shortName>
    </alternativeName>
</protein>
<dbReference type="eggNOG" id="COG0423">
    <property type="taxonomic scope" value="Bacteria"/>
</dbReference>
<evidence type="ECO:0000313" key="11">
    <source>
        <dbReference type="Proteomes" id="UP000005950"/>
    </source>
</evidence>
<dbReference type="HOGENOM" id="CLU_015515_2_1_9"/>
<evidence type="ECO:0000313" key="10">
    <source>
        <dbReference type="EMBL" id="EEF66776.1"/>
    </source>
</evidence>
<evidence type="ECO:0000256" key="8">
    <source>
        <dbReference type="HAMAP-Rule" id="MF_00253"/>
    </source>
</evidence>
<dbReference type="GO" id="GO:0140096">
    <property type="term" value="F:catalytic activity, acting on a protein"/>
    <property type="evidence" value="ECO:0007669"/>
    <property type="project" value="UniProtKB-ARBA"/>
</dbReference>
<keyword evidence="6 8" id="KW-0648">Protein biosynthesis</keyword>
<feature type="domain" description="Aminoacyl-transfer RNA synthetases class-II family profile" evidence="9">
    <location>
        <begin position="7"/>
        <end position="365"/>
    </location>
</feature>
<feature type="binding site" evidence="8">
    <location>
        <begin position="217"/>
        <end position="221"/>
    </location>
    <ligand>
        <name>substrate</name>
    </ligand>
</feature>
<dbReference type="RefSeq" id="WP_006060218.1">
    <property type="nucleotide sequence ID" value="NZ_GG657561.1"/>
</dbReference>
<dbReference type="SUPFAM" id="SSF55681">
    <property type="entry name" value="Class II aaRS and biotin synthetases"/>
    <property type="match status" value="1"/>
</dbReference>
<dbReference type="PROSITE" id="PS50862">
    <property type="entry name" value="AA_TRNA_LIGASE_II"/>
    <property type="match status" value="1"/>
</dbReference>
<dbReference type="STRING" id="545696.HOLDEFILI_03053"/>
<feature type="binding site" evidence="8">
    <location>
        <begin position="212"/>
        <end position="217"/>
    </location>
    <ligand>
        <name>ATP</name>
        <dbReference type="ChEBI" id="CHEBI:30616"/>
    </ligand>
</feature>
<dbReference type="GO" id="GO:0006426">
    <property type="term" value="P:glycyl-tRNA aminoacylation"/>
    <property type="evidence" value="ECO:0007669"/>
    <property type="project" value="UniProtKB-UniRule"/>
</dbReference>
<dbReference type="Gene3D" id="3.40.50.800">
    <property type="entry name" value="Anticodon-binding domain"/>
    <property type="match status" value="1"/>
</dbReference>
<evidence type="ECO:0000256" key="1">
    <source>
        <dbReference type="ARBA" id="ARBA00008226"/>
    </source>
</evidence>
<dbReference type="HAMAP" id="MF_00253_B">
    <property type="entry name" value="Gly_tRNA_synth_B"/>
    <property type="match status" value="1"/>
</dbReference>
<feature type="binding site" evidence="8">
    <location>
        <position position="170"/>
    </location>
    <ligand>
        <name>substrate</name>
    </ligand>
</feature>
<dbReference type="InterPro" id="IPR022961">
    <property type="entry name" value="Gly_tRNA_ligase_bac"/>
</dbReference>
<dbReference type="PRINTS" id="PR01043">
    <property type="entry name" value="TRNASYNTHGLY"/>
</dbReference>
<feature type="binding site" evidence="8">
    <location>
        <begin position="202"/>
        <end position="204"/>
    </location>
    <ligand>
        <name>ATP</name>
        <dbReference type="ChEBI" id="CHEBI:30616"/>
    </ligand>
</feature>
<dbReference type="InterPro" id="IPR045864">
    <property type="entry name" value="aa-tRNA-synth_II/BPL/LPL"/>
</dbReference>
<gene>
    <name evidence="8" type="primary">glyQS</name>
    <name evidence="10" type="synonym">glyS</name>
    <name evidence="10" type="ORF">HOLDEFILI_03053</name>
</gene>
<evidence type="ECO:0000256" key="2">
    <source>
        <dbReference type="ARBA" id="ARBA00022490"/>
    </source>
</evidence>
<feature type="binding site" evidence="8">
    <location>
        <begin position="286"/>
        <end position="287"/>
    </location>
    <ligand>
        <name>ATP</name>
        <dbReference type="ChEBI" id="CHEBI:30616"/>
    </ligand>
</feature>
<comment type="similarity">
    <text evidence="1 8">Belongs to the class-II aminoacyl-tRNA synthetase family.</text>
</comment>
<reference evidence="10 11" key="1">
    <citation type="submission" date="2008-12" db="EMBL/GenBank/DDBJ databases">
        <authorList>
            <person name="Fulton L."/>
            <person name="Clifton S."/>
            <person name="Fulton B."/>
            <person name="Xu J."/>
            <person name="Minx P."/>
            <person name="Pepin K.H."/>
            <person name="Johnson M."/>
            <person name="Bhonagiri V."/>
            <person name="Nash W.E."/>
            <person name="Mardis E.R."/>
            <person name="Wilson R.K."/>
        </authorList>
    </citation>
    <scope>NUCLEOTIDE SEQUENCE [LARGE SCALE GENOMIC DNA]</scope>
    <source>
        <strain evidence="10 11">DSM 12042</strain>
    </source>
</reference>
<dbReference type="FunFam" id="3.40.50.800:FF:000002">
    <property type="entry name" value="Glycine--tRNA ligase"/>
    <property type="match status" value="1"/>
</dbReference>
<keyword evidence="4 8" id="KW-0547">Nucleotide-binding</keyword>
<comment type="function">
    <text evidence="8">Catalyzes the attachment of glycine to tRNA(Gly).</text>
</comment>
<dbReference type="CDD" id="cd00774">
    <property type="entry name" value="GlyRS-like_core"/>
    <property type="match status" value="1"/>
</dbReference>
<dbReference type="SUPFAM" id="SSF52954">
    <property type="entry name" value="Class II aaRS ABD-related"/>
    <property type="match status" value="1"/>
</dbReference>
<dbReference type="GO" id="GO:0004820">
    <property type="term" value="F:glycine-tRNA ligase activity"/>
    <property type="evidence" value="ECO:0007669"/>
    <property type="project" value="UniProtKB-UniRule"/>
</dbReference>
<dbReference type="PANTHER" id="PTHR10745">
    <property type="entry name" value="GLYCYL-TRNA SYNTHETASE/DNA POLYMERASE SUBUNIT GAMMA-2"/>
    <property type="match status" value="1"/>
</dbReference>
<dbReference type="Gene3D" id="3.30.930.10">
    <property type="entry name" value="Bira Bifunctional Protein, Domain 2"/>
    <property type="match status" value="1"/>
</dbReference>
<keyword evidence="7 8" id="KW-0030">Aminoacyl-tRNA synthetase</keyword>
<dbReference type="GO" id="GO:1990742">
    <property type="term" value="C:microvesicle"/>
    <property type="evidence" value="ECO:0007669"/>
    <property type="project" value="UniProtKB-ARBA"/>
</dbReference>
<evidence type="ECO:0000256" key="5">
    <source>
        <dbReference type="ARBA" id="ARBA00022840"/>
    </source>
</evidence>
<keyword evidence="5 8" id="KW-0067">ATP-binding</keyword>
<feature type="binding site" evidence="8">
    <location>
        <begin position="326"/>
        <end position="330"/>
    </location>
    <ligand>
        <name>substrate</name>
    </ligand>
</feature>
<dbReference type="Pfam" id="PF00587">
    <property type="entry name" value="tRNA-synt_2b"/>
    <property type="match status" value="1"/>
</dbReference>
<dbReference type="EC" id="6.1.1.14" evidence="8"/>
<dbReference type="GO" id="GO:0016740">
    <property type="term" value="F:transferase activity"/>
    <property type="evidence" value="ECO:0007669"/>
    <property type="project" value="UniProtKB-ARBA"/>
</dbReference>
<dbReference type="Proteomes" id="UP000005950">
    <property type="component" value="Unassembled WGS sequence"/>
</dbReference>
<dbReference type="GO" id="GO:0005524">
    <property type="term" value="F:ATP binding"/>
    <property type="evidence" value="ECO:0007669"/>
    <property type="project" value="UniProtKB-UniRule"/>
</dbReference>
<dbReference type="InterPro" id="IPR002315">
    <property type="entry name" value="tRNA-synt_gly"/>
</dbReference>
<accession>B9YB46</accession>
<dbReference type="GO" id="GO:0015966">
    <property type="term" value="P:diadenosine tetraphosphate biosynthetic process"/>
    <property type="evidence" value="ECO:0007669"/>
    <property type="project" value="UniProtKB-ARBA"/>
</dbReference>
<reference evidence="10 11" key="2">
    <citation type="submission" date="2009-02" db="EMBL/GenBank/DDBJ databases">
        <title>Draft genome sequence of Holdemania filiformis DSM 12042.</title>
        <authorList>
            <person name="Sudarsanam P."/>
            <person name="Ley R."/>
            <person name="Guruge J."/>
            <person name="Turnbaugh P.J."/>
            <person name="Mahowald M."/>
            <person name="Liep D."/>
            <person name="Gordon J."/>
        </authorList>
    </citation>
    <scope>NUCLEOTIDE SEQUENCE [LARGE SCALE GENOMIC DNA]</scope>
    <source>
        <strain evidence="10 11">DSM 12042</strain>
    </source>
</reference>
<dbReference type="InterPro" id="IPR027031">
    <property type="entry name" value="Gly-tRNA_synthase/POLG2"/>
</dbReference>
<evidence type="ECO:0000256" key="6">
    <source>
        <dbReference type="ARBA" id="ARBA00022917"/>
    </source>
</evidence>
<dbReference type="GO" id="GO:0004081">
    <property type="term" value="F:bis(5'-nucleosyl)-tetraphosphatase (asymmetrical) activity"/>
    <property type="evidence" value="ECO:0007669"/>
    <property type="project" value="UniProtKB-ARBA"/>
</dbReference>
<dbReference type="NCBIfam" id="TIGR00389">
    <property type="entry name" value="glyS_dimeric"/>
    <property type="match status" value="1"/>
</dbReference>
<sequence length="458" mass="52752">MAVKQFDTIVAHAKNSGFVFQGSEIYGGLSNTWDFGPLGVELKDNIKRAWWKKFIQSHPNNVGIQAAILMNPKVWEASGHLKGFSDPLMDCRHCKTRHRADHLIEEATEGKVVPEGWSNEKMMDFIKENHIACPNCGSHDFTDIRQFNLMFKTFQGILEDAKSTIYLRPETAQGMFVNFKNVQRSMRRKLPFGIGQIGKSFRNEITPGNFIFRTREFEQMEMEFFCKPGEDLQWYEYWKNFCMNWLTNLGLNAESLRFREHTPEELAFYSKGTSDIEYLFPFGWGELWGIADRTDYDLKTHQEHSGESLEYLDPQTNEKYLPYCVEPAVGVERLMLAFLCDAYDEEVLNEKDTRVVLHLHPALAPVKACILPLSKQLSASAKEIYAQLADSFVCEYDEAGSIGKRYRRQDAIGTPFCVTIDFDTEKDGCVTVRERDSMEQVRLPISELQAHIEASLKF</sequence>
<comment type="subcellular location">
    <subcellularLocation>
        <location evidence="8">Cytoplasm</location>
    </subcellularLocation>
</comment>
<comment type="catalytic activity">
    <reaction evidence="8">
        <text>tRNA(Gly) + glycine + ATP = glycyl-tRNA(Gly) + AMP + diphosphate</text>
        <dbReference type="Rhea" id="RHEA:16013"/>
        <dbReference type="Rhea" id="RHEA-COMP:9664"/>
        <dbReference type="Rhea" id="RHEA-COMP:9683"/>
        <dbReference type="ChEBI" id="CHEBI:30616"/>
        <dbReference type="ChEBI" id="CHEBI:33019"/>
        <dbReference type="ChEBI" id="CHEBI:57305"/>
        <dbReference type="ChEBI" id="CHEBI:78442"/>
        <dbReference type="ChEBI" id="CHEBI:78522"/>
        <dbReference type="ChEBI" id="CHEBI:456215"/>
        <dbReference type="EC" id="6.1.1.14"/>
    </reaction>
</comment>
<dbReference type="PANTHER" id="PTHR10745:SF8">
    <property type="entry name" value="DNA POLYMERASE SUBUNIT GAMMA-2, MITOCHONDRIAL"/>
    <property type="match status" value="1"/>
</dbReference>
<dbReference type="GO" id="GO:0070062">
    <property type="term" value="C:extracellular exosome"/>
    <property type="evidence" value="ECO:0007669"/>
    <property type="project" value="UniProtKB-ARBA"/>
</dbReference>
<feature type="binding site" evidence="8">
    <location>
        <begin position="330"/>
        <end position="333"/>
    </location>
    <ligand>
        <name>ATP</name>
        <dbReference type="ChEBI" id="CHEBI:30616"/>
    </ligand>
</feature>
<keyword evidence="3 8" id="KW-0436">Ligase</keyword>
<proteinExistence type="inferred from homology"/>
<dbReference type="InterPro" id="IPR006195">
    <property type="entry name" value="aa-tRNA-synth_II"/>
</dbReference>
<keyword evidence="2 8" id="KW-0963">Cytoplasm</keyword>
<dbReference type="InterPro" id="IPR004154">
    <property type="entry name" value="Anticodon-bd"/>
</dbReference>
<dbReference type="EMBL" id="ACCF01000193">
    <property type="protein sequence ID" value="EEF66776.1"/>
    <property type="molecule type" value="Genomic_DNA"/>
</dbReference>
<dbReference type="CDD" id="cd00858">
    <property type="entry name" value="GlyRS_anticodon"/>
    <property type="match status" value="1"/>
</dbReference>